<dbReference type="InterPro" id="IPR004114">
    <property type="entry name" value="THUMP_dom"/>
</dbReference>
<keyword evidence="2 6" id="KW-0808">Transferase</keyword>
<dbReference type="EMBL" id="VUNJ01000004">
    <property type="protein sequence ID" value="MST91292.1"/>
    <property type="molecule type" value="Genomic_DNA"/>
</dbReference>
<dbReference type="InterPro" id="IPR054170">
    <property type="entry name" value="RlmL_1st"/>
</dbReference>
<dbReference type="PROSITE" id="PS00092">
    <property type="entry name" value="N6_MTASE"/>
    <property type="match status" value="1"/>
</dbReference>
<gene>
    <name evidence="6" type="ORF">FYJ76_04970</name>
    <name evidence="7" type="ORF">GMD59_09860</name>
</gene>
<dbReference type="Pfam" id="PF22020">
    <property type="entry name" value="RlmL_1st"/>
    <property type="match status" value="1"/>
</dbReference>
<dbReference type="GO" id="GO:0008990">
    <property type="term" value="F:rRNA (guanine-N2-)-methyltransferase activity"/>
    <property type="evidence" value="ECO:0007669"/>
    <property type="project" value="TreeGrafter"/>
</dbReference>
<comment type="caution">
    <text evidence="6">The sequence shown here is derived from an EMBL/GenBank/DDBJ whole genome shotgun (WGS) entry which is preliminary data.</text>
</comment>
<feature type="domain" description="Ribosomal RNA large subunit methyltransferase K/L-like methyltransferase" evidence="3">
    <location>
        <begin position="163"/>
        <end position="366"/>
    </location>
</feature>
<evidence type="ECO:0000313" key="6">
    <source>
        <dbReference type="EMBL" id="MST91292.1"/>
    </source>
</evidence>
<proteinExistence type="predicted"/>
<dbReference type="GO" id="GO:0003723">
    <property type="term" value="F:RNA binding"/>
    <property type="evidence" value="ECO:0007669"/>
    <property type="project" value="InterPro"/>
</dbReference>
<protein>
    <submittedName>
        <fullName evidence="6">Class I SAM-dependent RNA methyltransferase</fullName>
    </submittedName>
</protein>
<reference evidence="6 8" key="2">
    <citation type="submission" date="2019-08" db="EMBL/GenBank/DDBJ databases">
        <title>In-depth cultivation of the pig gut microbiome towards novel bacterial diversity and tailored functional studies.</title>
        <authorList>
            <person name="Wylensek D."/>
            <person name="Hitch T.C.A."/>
            <person name="Clavel T."/>
        </authorList>
    </citation>
    <scope>NUCLEOTIDE SEQUENCE [LARGE SCALE GENOMIC DNA]</scope>
    <source>
        <strain evidence="6 8">WCA3-601-WT-6J</strain>
    </source>
</reference>
<dbReference type="InterPro" id="IPR000241">
    <property type="entry name" value="RlmKL-like_Mtase"/>
</dbReference>
<reference evidence="7 9" key="1">
    <citation type="journal article" date="2019" name="Nat. Med.">
        <title>A library of human gut bacterial isolates paired with longitudinal multiomics data enables mechanistic microbiome research.</title>
        <authorList>
            <person name="Poyet M."/>
            <person name="Groussin M."/>
            <person name="Gibbons S.M."/>
            <person name="Avila-Pacheco J."/>
            <person name="Jiang X."/>
            <person name="Kearney S.M."/>
            <person name="Perrotta A.R."/>
            <person name="Berdy B."/>
            <person name="Zhao S."/>
            <person name="Lieberman T.D."/>
            <person name="Swanson P.K."/>
            <person name="Smith M."/>
            <person name="Roesemann S."/>
            <person name="Alexander J.E."/>
            <person name="Rich S.A."/>
            <person name="Livny J."/>
            <person name="Vlamakis H."/>
            <person name="Clish C."/>
            <person name="Bullock K."/>
            <person name="Deik A."/>
            <person name="Scott J."/>
            <person name="Pierce K.A."/>
            <person name="Xavier R.J."/>
            <person name="Alm E.J."/>
        </authorList>
    </citation>
    <scope>NUCLEOTIDE SEQUENCE [LARGE SCALE GENOMIC DNA]</scope>
    <source>
        <strain evidence="7 9">BIOML-A4</strain>
    </source>
</reference>
<dbReference type="PROSITE" id="PS01261">
    <property type="entry name" value="UPF0020"/>
    <property type="match status" value="1"/>
</dbReference>
<dbReference type="InterPro" id="IPR029063">
    <property type="entry name" value="SAM-dependent_MTases_sf"/>
</dbReference>
<organism evidence="6 8">
    <name type="scientific">Ruthenibacterium lactatiformans</name>
    <dbReference type="NCBI Taxonomy" id="1550024"/>
    <lineage>
        <taxon>Bacteria</taxon>
        <taxon>Bacillati</taxon>
        <taxon>Bacillota</taxon>
        <taxon>Clostridia</taxon>
        <taxon>Eubacteriales</taxon>
        <taxon>Oscillospiraceae</taxon>
        <taxon>Ruthenibacterium</taxon>
    </lineage>
</organism>
<evidence type="ECO:0000313" key="9">
    <source>
        <dbReference type="Proteomes" id="UP000472755"/>
    </source>
</evidence>
<dbReference type="PANTHER" id="PTHR47313:SF1">
    <property type="entry name" value="RIBOSOMAL RNA LARGE SUBUNIT METHYLTRANSFERASE K_L"/>
    <property type="match status" value="1"/>
</dbReference>
<dbReference type="PANTHER" id="PTHR47313">
    <property type="entry name" value="RIBOSOMAL RNA LARGE SUBUNIT METHYLTRANSFERASE K/L"/>
    <property type="match status" value="1"/>
</dbReference>
<dbReference type="InterPro" id="IPR002052">
    <property type="entry name" value="DNA_methylase_N6_adenine_CS"/>
</dbReference>
<evidence type="ECO:0000259" key="5">
    <source>
        <dbReference type="Pfam" id="PF22020"/>
    </source>
</evidence>
<dbReference type="Proteomes" id="UP000431913">
    <property type="component" value="Unassembled WGS sequence"/>
</dbReference>
<keyword evidence="1 6" id="KW-0489">Methyltransferase</keyword>
<dbReference type="RefSeq" id="WP_117460516.1">
    <property type="nucleotide sequence ID" value="NZ_CAQJQL010000124.1"/>
</dbReference>
<dbReference type="Gene3D" id="3.40.50.150">
    <property type="entry name" value="Vaccinia Virus protein VP39"/>
    <property type="match status" value="1"/>
</dbReference>
<evidence type="ECO:0000313" key="8">
    <source>
        <dbReference type="Proteomes" id="UP000431913"/>
    </source>
</evidence>
<dbReference type="SUPFAM" id="SSF53335">
    <property type="entry name" value="S-adenosyl-L-methionine-dependent methyltransferases"/>
    <property type="match status" value="1"/>
</dbReference>
<dbReference type="Pfam" id="PF01170">
    <property type="entry name" value="UPF0020"/>
    <property type="match status" value="1"/>
</dbReference>
<dbReference type="GO" id="GO:0070043">
    <property type="term" value="F:rRNA (guanine-N7-)-methyltransferase activity"/>
    <property type="evidence" value="ECO:0007669"/>
    <property type="project" value="TreeGrafter"/>
</dbReference>
<dbReference type="CDD" id="cd11715">
    <property type="entry name" value="THUMP_AdoMetMT"/>
    <property type="match status" value="1"/>
</dbReference>
<feature type="domain" description="RlmL ferredoxin-like" evidence="5">
    <location>
        <begin position="5"/>
        <end position="60"/>
    </location>
</feature>
<feature type="domain" description="THUMP" evidence="4">
    <location>
        <begin position="70"/>
        <end position="154"/>
    </location>
</feature>
<name>A0A6I3R9I3_9FIRM</name>
<dbReference type="Pfam" id="PF02926">
    <property type="entry name" value="THUMP"/>
    <property type="match status" value="1"/>
</dbReference>
<dbReference type="Gene3D" id="3.30.2130.30">
    <property type="match status" value="1"/>
</dbReference>
<evidence type="ECO:0000259" key="3">
    <source>
        <dbReference type="Pfam" id="PF01170"/>
    </source>
</evidence>
<dbReference type="Proteomes" id="UP000472755">
    <property type="component" value="Unassembled WGS sequence"/>
</dbReference>
<evidence type="ECO:0000313" key="7">
    <source>
        <dbReference type="EMBL" id="MTS27591.1"/>
    </source>
</evidence>
<evidence type="ECO:0000256" key="1">
    <source>
        <dbReference type="ARBA" id="ARBA00022603"/>
    </source>
</evidence>
<dbReference type="EMBL" id="WMZU01000014">
    <property type="protein sequence ID" value="MTS27591.1"/>
    <property type="molecule type" value="Genomic_DNA"/>
</dbReference>
<dbReference type="InterPro" id="IPR053943">
    <property type="entry name" value="RlmKL-like_Mtase_CS"/>
</dbReference>
<sequence length="370" mass="40918">MLKYDLIAPCYFGTESAAAFDFKRIGAEDVAVTDGRVAFRGGPDIIAAANLWSRCAERVLILLKTYKAVTFDELFDGVSAIPWEELLPADAEFPVKGSSLSSTLSSVPACQSIVKKAVVERLKRGHRVQVLPEDGALYKIRFSIRKNMVEVMLDTSGDGLHKRGYRKNSMEAPIKETLAAAIIDLGRIYPDTLAQDPFCGSGTLMIEAAMKAMNMAPGLRRRFTAEHYAFLPAAVWKEQREKALSEIRRGVEFQGVGFDIDPAAVALAAANAKLAGVEKHCRFFTADVKDFSPAPGAMVFTNPPYGERLGDLAAAAELERMLGRRLEENPVRSAYIITADADFEQHFGKKAKRRRKLYNGMIPCQVYMYF</sequence>
<evidence type="ECO:0000256" key="2">
    <source>
        <dbReference type="ARBA" id="ARBA00022679"/>
    </source>
</evidence>
<dbReference type="AlphaFoldDB" id="A0A6I3R9I3"/>
<accession>A0A6I3R9I3</accession>
<evidence type="ECO:0000259" key="4">
    <source>
        <dbReference type="Pfam" id="PF02926"/>
    </source>
</evidence>